<dbReference type="Proteomes" id="UP000282759">
    <property type="component" value="Unassembled WGS sequence"/>
</dbReference>
<reference evidence="1 2" key="1">
    <citation type="submission" date="2019-01" db="EMBL/GenBank/DDBJ databases">
        <authorList>
            <person name="Chen W.-M."/>
        </authorList>
    </citation>
    <scope>NUCLEOTIDE SEQUENCE [LARGE SCALE GENOMIC DNA]</scope>
    <source>
        <strain evidence="1 2">YBJ-36</strain>
    </source>
</reference>
<keyword evidence="2" id="KW-1185">Reference proteome</keyword>
<proteinExistence type="predicted"/>
<dbReference type="AlphaFoldDB" id="A0A437MKA9"/>
<comment type="caution">
    <text evidence="1">The sequence shown here is derived from an EMBL/GenBank/DDBJ whole genome shotgun (WGS) entry which is preliminary data.</text>
</comment>
<name>A0A437MKA9_9SPHI</name>
<evidence type="ECO:0000313" key="2">
    <source>
        <dbReference type="Proteomes" id="UP000282759"/>
    </source>
</evidence>
<accession>A0A437MKA9</accession>
<sequence length="181" mass="21636">MKIGRRFNQLTFNEYLLCIDNYKKYSNFNTLGLYRSLLENENLTIAEKIEVRDYAHKTFKKAFNFFQLKDPQVYVEVSTLGETITEGDKEKLWADIRKNQQQILGDKRIRHRNFGTYSKHNCPYNDCIFNGIMIRQGSVLSHGGMHFYSDRSKYGREAKFQKRKLDRKQKRQIINHHLLTE</sequence>
<dbReference type="OrthoDB" id="8606671at2"/>
<dbReference type="RefSeq" id="WP_127707707.1">
    <property type="nucleotide sequence ID" value="NZ_SACK01000010.1"/>
</dbReference>
<gene>
    <name evidence="1" type="ORF">EOD41_18420</name>
</gene>
<protein>
    <submittedName>
        <fullName evidence="1">Uncharacterized protein</fullName>
    </submittedName>
</protein>
<evidence type="ECO:0000313" key="1">
    <source>
        <dbReference type="EMBL" id="RVT98063.1"/>
    </source>
</evidence>
<dbReference type="EMBL" id="SACK01000010">
    <property type="protein sequence ID" value="RVT98063.1"/>
    <property type="molecule type" value="Genomic_DNA"/>
</dbReference>
<organism evidence="1 2">
    <name type="scientific">Mucilaginibacter limnophilus</name>
    <dbReference type="NCBI Taxonomy" id="1932778"/>
    <lineage>
        <taxon>Bacteria</taxon>
        <taxon>Pseudomonadati</taxon>
        <taxon>Bacteroidota</taxon>
        <taxon>Sphingobacteriia</taxon>
        <taxon>Sphingobacteriales</taxon>
        <taxon>Sphingobacteriaceae</taxon>
        <taxon>Mucilaginibacter</taxon>
    </lineage>
</organism>